<keyword evidence="2" id="KW-0808">Transferase</keyword>
<dbReference type="Pfam" id="PF01255">
    <property type="entry name" value="Prenyltransf"/>
    <property type="match status" value="1"/>
</dbReference>
<evidence type="ECO:0000256" key="2">
    <source>
        <dbReference type="ARBA" id="ARBA00022679"/>
    </source>
</evidence>
<dbReference type="GO" id="GO:0045547">
    <property type="term" value="F:ditrans,polycis-polyprenyl diphosphate synthase [(2E,6E)-farnesyl diphosphate specific] activity"/>
    <property type="evidence" value="ECO:0007669"/>
    <property type="project" value="TreeGrafter"/>
</dbReference>
<dbReference type="PANTHER" id="PTHR10291:SF0">
    <property type="entry name" value="DEHYDRODOLICHYL DIPHOSPHATE SYNTHASE 2"/>
    <property type="match status" value="1"/>
</dbReference>
<dbReference type="SUPFAM" id="SSF64005">
    <property type="entry name" value="Undecaprenyl diphosphate synthase"/>
    <property type="match status" value="1"/>
</dbReference>
<dbReference type="PANTHER" id="PTHR10291">
    <property type="entry name" value="DEHYDRODOLICHYL DIPHOSPHATE SYNTHASE FAMILY MEMBER"/>
    <property type="match status" value="1"/>
</dbReference>
<dbReference type="InterPro" id="IPR036424">
    <property type="entry name" value="UPP_synth-like_sf"/>
</dbReference>
<sequence length="247" mass="27544">MIVETKLSSFHSGLLPTLSVSSVLSVIRKPVHVACIMDGNGRWARKRGLPRTAGHTAGEETLSDVVRAASKREIDYLTVFGFSTENWVRPRAEVKHILGLHKKLFGRIAELNENNIRVNWIGRPFDEPGSQTPVYVQRAIRKAIQDTAANTGMVLTVAFDYGSRAELTRAAEKLVKSGETLNVENLTKNLYDTLLPPVDVLVRTSGESRISNFLLWQISNAKIYFTDRPWPDFDAIELDAALALIDN</sequence>
<proteinExistence type="inferred from homology"/>
<name>A0A6J6AZX8_9ZZZZ</name>
<dbReference type="GO" id="GO:0016094">
    <property type="term" value="P:polyprenol biosynthetic process"/>
    <property type="evidence" value="ECO:0007669"/>
    <property type="project" value="TreeGrafter"/>
</dbReference>
<protein>
    <submittedName>
        <fullName evidence="3">Unannotated protein</fullName>
    </submittedName>
</protein>
<gene>
    <name evidence="3" type="ORF">UFOPK1353_00341</name>
</gene>
<dbReference type="InterPro" id="IPR001441">
    <property type="entry name" value="UPP_synth-like"/>
</dbReference>
<dbReference type="PROSITE" id="PS01066">
    <property type="entry name" value="UPP_SYNTHASE"/>
    <property type="match status" value="1"/>
</dbReference>
<dbReference type="InterPro" id="IPR018520">
    <property type="entry name" value="UPP_synth-like_CS"/>
</dbReference>
<comment type="cofactor">
    <cofactor evidence="1">
        <name>Mg(2+)</name>
        <dbReference type="ChEBI" id="CHEBI:18420"/>
    </cofactor>
</comment>
<dbReference type="NCBIfam" id="TIGR00055">
    <property type="entry name" value="uppS"/>
    <property type="match status" value="1"/>
</dbReference>
<dbReference type="AlphaFoldDB" id="A0A6J6AZX8"/>
<reference evidence="3" key="1">
    <citation type="submission" date="2020-05" db="EMBL/GenBank/DDBJ databases">
        <authorList>
            <person name="Chiriac C."/>
            <person name="Salcher M."/>
            <person name="Ghai R."/>
            <person name="Kavagutti S V."/>
        </authorList>
    </citation>
    <scope>NUCLEOTIDE SEQUENCE</scope>
</reference>
<dbReference type="EMBL" id="CAEZSE010000036">
    <property type="protein sequence ID" value="CAB4531589.1"/>
    <property type="molecule type" value="Genomic_DNA"/>
</dbReference>
<dbReference type="HAMAP" id="MF_01139">
    <property type="entry name" value="ISPT"/>
    <property type="match status" value="1"/>
</dbReference>
<organism evidence="3">
    <name type="scientific">freshwater metagenome</name>
    <dbReference type="NCBI Taxonomy" id="449393"/>
    <lineage>
        <taxon>unclassified sequences</taxon>
        <taxon>metagenomes</taxon>
        <taxon>ecological metagenomes</taxon>
    </lineage>
</organism>
<evidence type="ECO:0000313" key="3">
    <source>
        <dbReference type="EMBL" id="CAB4531589.1"/>
    </source>
</evidence>
<accession>A0A6J6AZX8</accession>
<dbReference type="Gene3D" id="3.40.1180.10">
    <property type="entry name" value="Decaprenyl diphosphate synthase-like"/>
    <property type="match status" value="1"/>
</dbReference>
<evidence type="ECO:0000256" key="1">
    <source>
        <dbReference type="ARBA" id="ARBA00001946"/>
    </source>
</evidence>
<dbReference type="CDD" id="cd00475">
    <property type="entry name" value="Cis_IPPS"/>
    <property type="match status" value="1"/>
</dbReference>